<evidence type="ECO:0000313" key="3">
    <source>
        <dbReference type="Proteomes" id="UP000036458"/>
    </source>
</evidence>
<dbReference type="OrthoDB" id="6309046at2"/>
<dbReference type="PATRIC" id="fig|1379910.4.peg.312"/>
<dbReference type="STRING" id="1379910.TH63_01505"/>
<dbReference type="KEGG" id="ruf:TH63_01505"/>
<dbReference type="EMBL" id="CP010777">
    <property type="protein sequence ID" value="AKQ44604.1"/>
    <property type="molecule type" value="Genomic_DNA"/>
</dbReference>
<dbReference type="InterPro" id="IPR036188">
    <property type="entry name" value="FAD/NAD-bd_sf"/>
</dbReference>
<evidence type="ECO:0000313" key="2">
    <source>
        <dbReference type="EMBL" id="AKQ44604.1"/>
    </source>
</evidence>
<dbReference type="Gene3D" id="3.50.50.60">
    <property type="entry name" value="FAD/NAD(P)-binding domain"/>
    <property type="match status" value="1"/>
</dbReference>
<sequence length="458" mass="51064">MRQVIAIVGGGFSGTMVAVHLLRQQQTPVHVLLLNEGYPVGKGVAYSAGSDLFLLNVYAGRMSAYPDQPHHFVDWLRQQPLYAYTPPEELEKIFMPRKVYGQYLEEQLTQALAQPAGHNTAQVLSQRVVHLQHTAQAEFPYQLQLKDGQQIPAHKVVLALGNFQPSPLRGTSPQLAPPLYYHNPWKPEAWQNLPDQGRLLLIGTGLTSIDIILALLKQGFNGTITAVSTNGYLPYPYRTSTLDTAFSTQIAGASSLREVVDLFKKALQEKGQDHWEPLINGVRAQTQALWQRFSDADKKRFSQKLGSLWTVARHRLPPQVHAKIKQAIKDGFLEIMPGRIQKIHPQNGQIEVQVKTLGTTQTLLADRVINCTGPQLEYAKLKDPLVKSMLAQDLLFPHPMGMGLKADAHYRVLQANGEPCQGLFTLGAALRGELWESNAVPELREQAQALSQEILHLF</sequence>
<evidence type="ECO:0000259" key="1">
    <source>
        <dbReference type="Pfam" id="PF13454"/>
    </source>
</evidence>
<dbReference type="InterPro" id="IPR052189">
    <property type="entry name" value="L-asp_N-monooxygenase_NS-form"/>
</dbReference>
<dbReference type="RefSeq" id="WP_048919370.1">
    <property type="nucleotide sequence ID" value="NZ_CP010777.1"/>
</dbReference>
<dbReference type="PANTHER" id="PTHR40254">
    <property type="entry name" value="BLR0577 PROTEIN"/>
    <property type="match status" value="1"/>
</dbReference>
<reference evidence="2 3" key="1">
    <citation type="submission" date="2015-01" db="EMBL/GenBank/DDBJ databases">
        <title>Rufibacter sp./DG31D/ whole genome sequencing.</title>
        <authorList>
            <person name="Kim M.K."/>
            <person name="Srinivasan S."/>
            <person name="Lee J.-J."/>
        </authorList>
    </citation>
    <scope>NUCLEOTIDE SEQUENCE [LARGE SCALE GENOMIC DNA]</scope>
    <source>
        <strain evidence="2 3">DG31D</strain>
    </source>
</reference>
<dbReference type="Pfam" id="PF13454">
    <property type="entry name" value="NAD_binding_9"/>
    <property type="match status" value="1"/>
</dbReference>
<dbReference type="Proteomes" id="UP000036458">
    <property type="component" value="Chromosome"/>
</dbReference>
<protein>
    <recommendedName>
        <fullName evidence="1">FAD-dependent urate hydroxylase HpyO/Asp monooxygenase CreE-like FAD/NAD(P)-binding domain-containing protein</fullName>
    </recommendedName>
</protein>
<dbReference type="SUPFAM" id="SSF51905">
    <property type="entry name" value="FAD/NAD(P)-binding domain"/>
    <property type="match status" value="1"/>
</dbReference>
<dbReference type="InterPro" id="IPR038732">
    <property type="entry name" value="HpyO/CreE_NAD-binding"/>
</dbReference>
<gene>
    <name evidence="2" type="ORF">TH63_01505</name>
</gene>
<name>A0A0H4VLH5_9BACT</name>
<dbReference type="PANTHER" id="PTHR40254:SF1">
    <property type="entry name" value="BLR0577 PROTEIN"/>
    <property type="match status" value="1"/>
</dbReference>
<organism evidence="2 3">
    <name type="scientific">Rufibacter radiotolerans</name>
    <dbReference type="NCBI Taxonomy" id="1379910"/>
    <lineage>
        <taxon>Bacteria</taxon>
        <taxon>Pseudomonadati</taxon>
        <taxon>Bacteroidota</taxon>
        <taxon>Cytophagia</taxon>
        <taxon>Cytophagales</taxon>
        <taxon>Hymenobacteraceae</taxon>
        <taxon>Rufibacter</taxon>
    </lineage>
</organism>
<accession>A0A0H4VLH5</accession>
<proteinExistence type="predicted"/>
<feature type="domain" description="FAD-dependent urate hydroxylase HpyO/Asp monooxygenase CreE-like FAD/NAD(P)-binding" evidence="1">
    <location>
        <begin position="6"/>
        <end position="162"/>
    </location>
</feature>
<dbReference type="AlphaFoldDB" id="A0A0H4VLH5"/>
<keyword evidence="3" id="KW-1185">Reference proteome</keyword>